<evidence type="ECO:0000313" key="2">
    <source>
        <dbReference type="Proteomes" id="UP001200145"/>
    </source>
</evidence>
<keyword evidence="2" id="KW-1185">Reference proteome</keyword>
<proteinExistence type="predicted"/>
<dbReference type="EMBL" id="JAKEVY010000001">
    <property type="protein sequence ID" value="MCF1713318.1"/>
    <property type="molecule type" value="Genomic_DNA"/>
</dbReference>
<dbReference type="RefSeq" id="WP_234863852.1">
    <property type="nucleotide sequence ID" value="NZ_JAKEVY010000001.1"/>
</dbReference>
<evidence type="ECO:0000313" key="1">
    <source>
        <dbReference type="EMBL" id="MCF1713318.1"/>
    </source>
</evidence>
<gene>
    <name evidence="1" type="ORF">L0U88_01590</name>
</gene>
<reference evidence="1 2" key="1">
    <citation type="submission" date="2022-01" db="EMBL/GenBank/DDBJ databases">
        <title>Flavihumibacter sp. nov., isolated from sediment of a river.</title>
        <authorList>
            <person name="Liu H."/>
        </authorList>
    </citation>
    <scope>NUCLEOTIDE SEQUENCE [LARGE SCALE GENOMIC DNA]</scope>
    <source>
        <strain evidence="1 2">RY-1</strain>
    </source>
</reference>
<protein>
    <submittedName>
        <fullName evidence="1">Uncharacterized protein</fullName>
    </submittedName>
</protein>
<accession>A0ABS9BE32</accession>
<comment type="caution">
    <text evidence="1">The sequence shown here is derived from an EMBL/GenBank/DDBJ whole genome shotgun (WGS) entry which is preliminary data.</text>
</comment>
<sequence>MQPGCWKEDVFNPNLFVGWHGKLTKWDFLPRSLSYKEFANPYRVFKRFFRYQNIANWKEQLQLLMDYSLRSMNLLELEDVRPLSLYFQLTKLVEAVHLIDVREVNHVGGHIKNRISKRRL</sequence>
<organism evidence="1 2">
    <name type="scientific">Flavihumibacter fluminis</name>
    <dbReference type="NCBI Taxonomy" id="2909236"/>
    <lineage>
        <taxon>Bacteria</taxon>
        <taxon>Pseudomonadati</taxon>
        <taxon>Bacteroidota</taxon>
        <taxon>Chitinophagia</taxon>
        <taxon>Chitinophagales</taxon>
        <taxon>Chitinophagaceae</taxon>
        <taxon>Flavihumibacter</taxon>
    </lineage>
</organism>
<dbReference type="Proteomes" id="UP001200145">
    <property type="component" value="Unassembled WGS sequence"/>
</dbReference>
<name>A0ABS9BE32_9BACT</name>